<evidence type="ECO:0000256" key="1">
    <source>
        <dbReference type="ARBA" id="ARBA00004514"/>
    </source>
</evidence>
<dbReference type="KEGG" id="bgt:106058092"/>
<dbReference type="EnsemblMetazoa" id="BGLB032603-RA">
    <property type="protein sequence ID" value="BGLB032603-PA"/>
    <property type="gene ID" value="BGLB032603"/>
</dbReference>
<sequence length="464" mass="51113">MAERDHKKYLKTLTADSCEKFVLNEVEGPGSPSAESKDESAKLLTVPENNLQKQKEKSETLSKEDISRYSRQLILHDFGVKGQIAVKNTNVLIVGAGGLGCPAAIYLAAAGIGRLGVIDYDEVELSNLHRQILHTVDRVGLSKSVSVVHSCCRLNPSTEYVPYHLQLDSSNALRIIESYDIILDATDNVATRYLLNDACVLAGKPLVSGSALRFEGQLTVYHHDGGPCYRCLYPQPPPSEAVTNCSEGGVLGVVPGIIGSFQALEAIKIATGIGTSFSQKLLMFDALDGTFRTVKLRPRCKSCLVCGENPTISQLIDYEQFCGAKATDKDHKLHVLERSQRISAKEYSEMVNNKKPHVLVDVRPAIELDICQLPHPMINIPFTSLSRNITEVKDQLLLKLKELSSDDFHNYTVPVVCVCRRGNDSQLAVQQLMKVLADDKVKVIDIKGGLHSWSKHVDSNFPIY</sequence>
<evidence type="ECO:0000256" key="2">
    <source>
        <dbReference type="ARBA" id="ARBA00022490"/>
    </source>
</evidence>
<feature type="binding site" evidence="11">
    <location>
        <position position="228"/>
    </location>
    <ligand>
        <name>Zn(2+)</name>
        <dbReference type="ChEBI" id="CHEBI:29105"/>
    </ligand>
</feature>
<protein>
    <recommendedName>
        <fullName evidence="11">Adenylyltransferase and sulfurtransferase MOCS3 homolog</fullName>
    </recommendedName>
    <alternativeName>
        <fullName evidence="11">UBA4 homolog</fullName>
    </alternativeName>
    <alternativeName>
        <fullName evidence="11">Ubiquitin-like protein activator 4 homolog</fullName>
    </alternativeName>
    <domain>
        <recommendedName>
            <fullName evidence="11">Adenylyltransferase</fullName>
            <ecNumber evidence="11">2.7.7.-</ecNumber>
        </recommendedName>
    </domain>
    <domain>
        <recommendedName>
            <fullName evidence="11">Sulfurtransferase</fullName>
            <ecNumber evidence="11">2.8.1.-</ecNumber>
        </recommendedName>
    </domain>
</protein>
<evidence type="ECO:0000256" key="4">
    <source>
        <dbReference type="ARBA" id="ARBA00022694"/>
    </source>
</evidence>
<dbReference type="GO" id="GO:0002143">
    <property type="term" value="P:tRNA wobble position uridine thiolation"/>
    <property type="evidence" value="ECO:0007669"/>
    <property type="project" value="InterPro"/>
</dbReference>
<dbReference type="OrthoDB" id="10261062at2759"/>
<keyword evidence="7 11" id="KW-0862">Zinc</keyword>
<keyword evidence="9 11" id="KW-0501">Molybdenum cofactor biosynthesis</keyword>
<evidence type="ECO:0000256" key="5">
    <source>
        <dbReference type="ARBA" id="ARBA00022723"/>
    </source>
</evidence>
<keyword evidence="10 11" id="KW-0511">Multifunctional enzyme</keyword>
<evidence type="ECO:0000313" key="14">
    <source>
        <dbReference type="EnsemblMetazoa" id="BGLB032603-PA"/>
    </source>
</evidence>
<feature type="binding site" evidence="11">
    <location>
        <begin position="187"/>
        <end position="188"/>
    </location>
    <ligand>
        <name>ATP</name>
        <dbReference type="ChEBI" id="CHEBI:30616"/>
    </ligand>
</feature>
<dbReference type="NCBIfam" id="NF004281">
    <property type="entry name" value="PRK05690.1"/>
    <property type="match status" value="1"/>
</dbReference>
<feature type="binding site" evidence="11">
    <location>
        <position position="231"/>
    </location>
    <ligand>
        <name>Zn(2+)</name>
        <dbReference type="ChEBI" id="CHEBI:29105"/>
    </ligand>
</feature>
<dbReference type="GO" id="GO:0046872">
    <property type="term" value="F:metal ion binding"/>
    <property type="evidence" value="ECO:0007669"/>
    <property type="project" value="UniProtKB-KW"/>
</dbReference>
<feature type="active site" description="Glycyl thioester intermediate; for adenylyltransferase activity" evidence="11">
    <location>
        <position position="245"/>
    </location>
</feature>
<comment type="pathway">
    <text evidence="11">tRNA modification; 5-methoxycarbonylmethyl-2-thiouridine-tRNA biosynthesis.</text>
</comment>
<comment type="function">
    <text evidence="11">Plays a central role in 2-thiolation of mcm(5)S(2)U at tRNA wobble positions of cytosolic tRNA(Lys), tRNA(Glu) and tRNA(Gln). Acts by mediating the C-terminal thiocarboxylation of the sulfur carrier URM1. Its N-terminus first activates URM1 as acyl-adenylate (-COAMP), then the persulfide sulfur on the catalytic cysteine is transferred to URM1 to form thiocarboxylation (-COSH) of its C-terminus. The reaction probably involves hydrogen sulfide that is generated from the persulfide intermediate and that acts as nucleophile towards URM1. Subsequently, a transient disulfide bond is formed. Does not use thiosulfate as sulfur donor; NFS1 probably acting as a sulfur donor for thiocarboxylation reactions.</text>
</comment>
<feature type="binding site" evidence="11">
    <location>
        <position position="306"/>
    </location>
    <ligand>
        <name>Zn(2+)</name>
        <dbReference type="ChEBI" id="CHEBI:29105"/>
    </ligand>
</feature>
<feature type="active site" description="Cysteine persulfide intermediate; for sulfurtransferase activity" evidence="11">
    <location>
        <position position="419"/>
    </location>
</feature>
<evidence type="ECO:0000313" key="15">
    <source>
        <dbReference type="Proteomes" id="UP000076420"/>
    </source>
</evidence>
<dbReference type="InterPro" id="IPR036873">
    <property type="entry name" value="Rhodanese-like_dom_sf"/>
</dbReference>
<accession>A0A2C9LM44</accession>
<dbReference type="EC" id="2.8.1.-" evidence="11"/>
<dbReference type="VEuPathDB" id="VectorBase:BGLB032603"/>
<dbReference type="Gene3D" id="3.40.250.10">
    <property type="entry name" value="Rhodanese-like domain"/>
    <property type="match status" value="1"/>
</dbReference>
<dbReference type="GO" id="GO:0005829">
    <property type="term" value="C:cytosol"/>
    <property type="evidence" value="ECO:0007669"/>
    <property type="project" value="UniProtKB-SubCell"/>
</dbReference>
<dbReference type="Pfam" id="PF00581">
    <property type="entry name" value="Rhodanese"/>
    <property type="match status" value="1"/>
</dbReference>
<dbReference type="STRING" id="6526.A0A2C9LM44"/>
<dbReference type="PANTHER" id="PTHR10953">
    <property type="entry name" value="UBIQUITIN-ACTIVATING ENZYME E1"/>
    <property type="match status" value="1"/>
</dbReference>
<comment type="cofactor">
    <cofactor evidence="11">
        <name>Zn(2+)</name>
        <dbReference type="ChEBI" id="CHEBI:29105"/>
    </cofactor>
    <text evidence="11">Binds 1 zinc ion per subunit.</text>
</comment>
<organism evidence="14 15">
    <name type="scientific">Biomphalaria glabrata</name>
    <name type="common">Bloodfluke planorb</name>
    <name type="synonym">Freshwater snail</name>
    <dbReference type="NCBI Taxonomy" id="6526"/>
    <lineage>
        <taxon>Eukaryota</taxon>
        <taxon>Metazoa</taxon>
        <taxon>Spiralia</taxon>
        <taxon>Lophotrochozoa</taxon>
        <taxon>Mollusca</taxon>
        <taxon>Gastropoda</taxon>
        <taxon>Heterobranchia</taxon>
        <taxon>Euthyneura</taxon>
        <taxon>Panpulmonata</taxon>
        <taxon>Hygrophila</taxon>
        <taxon>Lymnaeoidea</taxon>
        <taxon>Planorbidae</taxon>
        <taxon>Biomphalaria</taxon>
    </lineage>
</organism>
<dbReference type="InterPro" id="IPR035985">
    <property type="entry name" value="Ubiquitin-activating_enz"/>
</dbReference>
<dbReference type="Gene3D" id="3.40.50.720">
    <property type="entry name" value="NAD(P)-binding Rossmann-like Domain"/>
    <property type="match status" value="1"/>
</dbReference>
<evidence type="ECO:0000256" key="9">
    <source>
        <dbReference type="ARBA" id="ARBA00023150"/>
    </source>
</evidence>
<dbReference type="UniPathway" id="UPA00988"/>
<evidence type="ECO:0000256" key="11">
    <source>
        <dbReference type="HAMAP-Rule" id="MF_03049"/>
    </source>
</evidence>
<dbReference type="InterPro" id="IPR000594">
    <property type="entry name" value="ThiF_NAD_FAD-bd"/>
</dbReference>
<comment type="similarity">
    <text evidence="11">In the N-terminal section; belongs to the HesA/MoeB/ThiF family. UBA4 subfamily.</text>
</comment>
<feature type="binding site" evidence="11">
    <location>
        <position position="143"/>
    </location>
    <ligand>
        <name>ATP</name>
        <dbReference type="ChEBI" id="CHEBI:30616"/>
    </ligand>
</feature>
<dbReference type="GO" id="GO:0032447">
    <property type="term" value="P:protein urmylation"/>
    <property type="evidence" value="ECO:0007669"/>
    <property type="project" value="TreeGrafter"/>
</dbReference>
<evidence type="ECO:0000259" key="13">
    <source>
        <dbReference type="PROSITE" id="PS50206"/>
    </source>
</evidence>
<dbReference type="GO" id="GO:0070566">
    <property type="term" value="F:adenylyltransferase activity"/>
    <property type="evidence" value="ECO:0007669"/>
    <property type="project" value="InterPro"/>
</dbReference>
<dbReference type="EC" id="2.7.7.-" evidence="11"/>
<proteinExistence type="inferred from homology"/>
<keyword evidence="4 11" id="KW-0819">tRNA processing</keyword>
<feature type="binding site" evidence="11">
    <location>
        <begin position="126"/>
        <end position="130"/>
    </location>
    <ligand>
        <name>ATP</name>
        <dbReference type="ChEBI" id="CHEBI:30616"/>
    </ligand>
</feature>
<evidence type="ECO:0000256" key="10">
    <source>
        <dbReference type="ARBA" id="ARBA00023268"/>
    </source>
</evidence>
<evidence type="ECO:0000256" key="6">
    <source>
        <dbReference type="ARBA" id="ARBA00022741"/>
    </source>
</evidence>
<feature type="binding site" evidence="11">
    <location>
        <position position="98"/>
    </location>
    <ligand>
        <name>ATP</name>
        <dbReference type="ChEBI" id="CHEBI:30616"/>
    </ligand>
</feature>
<dbReference type="InterPro" id="IPR045886">
    <property type="entry name" value="ThiF/MoeB/HesA"/>
</dbReference>
<dbReference type="GO" id="GO:0042292">
    <property type="term" value="F:URM1 activating enzyme activity"/>
    <property type="evidence" value="ECO:0007669"/>
    <property type="project" value="TreeGrafter"/>
</dbReference>
<keyword evidence="5 11" id="KW-0479">Metal-binding</keyword>
<dbReference type="FunFam" id="3.40.50.720:FF:000206">
    <property type="entry name" value="Adenylyltransferase and sulfurtransferase MOCS3"/>
    <property type="match status" value="1"/>
</dbReference>
<comment type="subcellular location">
    <subcellularLocation>
        <location evidence="1">Cytoplasm</location>
        <location evidence="1">Cytosol</location>
    </subcellularLocation>
</comment>
<dbReference type="SUPFAM" id="SSF69572">
    <property type="entry name" value="Activating enzymes of the ubiquitin-like proteins"/>
    <property type="match status" value="1"/>
</dbReference>
<dbReference type="GO" id="GO:0004792">
    <property type="term" value="F:thiosulfate-cyanide sulfurtransferase activity"/>
    <property type="evidence" value="ECO:0007669"/>
    <property type="project" value="TreeGrafter"/>
</dbReference>
<dbReference type="Pfam" id="PF00899">
    <property type="entry name" value="ThiF"/>
    <property type="match status" value="1"/>
</dbReference>
<dbReference type="CDD" id="cd00757">
    <property type="entry name" value="ThiF_MoeB_HesA_family"/>
    <property type="match status" value="1"/>
</dbReference>
<keyword evidence="6 11" id="KW-0547">Nucleotide-binding</keyword>
<feature type="binding site" evidence="11">
    <location>
        <position position="303"/>
    </location>
    <ligand>
        <name>Zn(2+)</name>
        <dbReference type="ChEBI" id="CHEBI:29105"/>
    </ligand>
</feature>
<evidence type="ECO:0000256" key="3">
    <source>
        <dbReference type="ARBA" id="ARBA00022679"/>
    </source>
</evidence>
<dbReference type="PANTHER" id="PTHR10953:SF102">
    <property type="entry name" value="ADENYLYLTRANSFERASE AND SULFURTRANSFERASE MOCS3"/>
    <property type="match status" value="1"/>
</dbReference>
<dbReference type="Proteomes" id="UP000076420">
    <property type="component" value="Unassembled WGS sequence"/>
</dbReference>
<feature type="binding site" evidence="11">
    <location>
        <position position="119"/>
    </location>
    <ligand>
        <name>ATP</name>
        <dbReference type="ChEBI" id="CHEBI:30616"/>
    </ligand>
</feature>
<keyword evidence="2 11" id="KW-0963">Cytoplasm</keyword>
<evidence type="ECO:0000256" key="12">
    <source>
        <dbReference type="SAM" id="MobiDB-lite"/>
    </source>
</evidence>
<dbReference type="PROSITE" id="PS50206">
    <property type="entry name" value="RHODANESE_3"/>
    <property type="match status" value="1"/>
</dbReference>
<feature type="domain" description="Rhodanese" evidence="13">
    <location>
        <begin position="353"/>
        <end position="462"/>
    </location>
</feature>
<dbReference type="GO" id="GO:0006777">
    <property type="term" value="P:Mo-molybdopterin cofactor biosynthetic process"/>
    <property type="evidence" value="ECO:0007669"/>
    <property type="project" value="UniProtKB-UniRule"/>
</dbReference>
<reference evidence="14" key="1">
    <citation type="submission" date="2020-05" db="UniProtKB">
        <authorList>
            <consortium name="EnsemblMetazoa"/>
        </authorList>
    </citation>
    <scope>IDENTIFICATION</scope>
    <source>
        <strain evidence="14">BB02</strain>
    </source>
</reference>
<feature type="region of interest" description="Disordered" evidence="12">
    <location>
        <begin position="26"/>
        <end position="46"/>
    </location>
</feature>
<keyword evidence="8 11" id="KW-0067">ATP-binding</keyword>
<dbReference type="HAMAP" id="MF_03049">
    <property type="entry name" value="MOCS3_Uba4"/>
    <property type="match status" value="1"/>
</dbReference>
<dbReference type="AlphaFoldDB" id="A0A2C9LM44"/>
<dbReference type="VEuPathDB" id="VectorBase:BGLAX_049474"/>
<evidence type="ECO:0000256" key="8">
    <source>
        <dbReference type="ARBA" id="ARBA00022840"/>
    </source>
</evidence>
<evidence type="ECO:0000256" key="7">
    <source>
        <dbReference type="ARBA" id="ARBA00022833"/>
    </source>
</evidence>
<dbReference type="GO" id="GO:0005524">
    <property type="term" value="F:ATP binding"/>
    <property type="evidence" value="ECO:0007669"/>
    <property type="project" value="UniProtKB-KW"/>
</dbReference>
<name>A0A2C9LM44_BIOGL</name>
<dbReference type="InterPro" id="IPR028885">
    <property type="entry name" value="MOCS3/Uba4"/>
</dbReference>
<dbReference type="FunFam" id="3.40.250.10:FF:000014">
    <property type="entry name" value="Adenylyltransferase and sulfurtransferase MOCS3"/>
    <property type="match status" value="1"/>
</dbReference>
<keyword evidence="3 11" id="KW-0808">Transferase</keyword>
<dbReference type="SMART" id="SM00450">
    <property type="entry name" value="RHOD"/>
    <property type="match status" value="1"/>
</dbReference>
<gene>
    <name evidence="14" type="primary">106058092</name>
</gene>
<dbReference type="InterPro" id="IPR001763">
    <property type="entry name" value="Rhodanese-like_dom"/>
</dbReference>